<feature type="domain" description="Zn(2)-C6 fungal-type" evidence="2">
    <location>
        <begin position="37"/>
        <end position="65"/>
    </location>
</feature>
<dbReference type="PROSITE" id="PS50048">
    <property type="entry name" value="ZN2_CY6_FUNGAL_2"/>
    <property type="match status" value="1"/>
</dbReference>
<dbReference type="EMBL" id="JAGMWT010000011">
    <property type="protein sequence ID" value="KAH7119528.1"/>
    <property type="molecule type" value="Genomic_DNA"/>
</dbReference>
<organism evidence="3 4">
    <name type="scientific">Dendryphion nanum</name>
    <dbReference type="NCBI Taxonomy" id="256645"/>
    <lineage>
        <taxon>Eukaryota</taxon>
        <taxon>Fungi</taxon>
        <taxon>Dikarya</taxon>
        <taxon>Ascomycota</taxon>
        <taxon>Pezizomycotina</taxon>
        <taxon>Dothideomycetes</taxon>
        <taxon>Pleosporomycetidae</taxon>
        <taxon>Pleosporales</taxon>
        <taxon>Torulaceae</taxon>
        <taxon>Dendryphion</taxon>
    </lineage>
</organism>
<dbReference type="OrthoDB" id="2985014at2759"/>
<dbReference type="InterPro" id="IPR036864">
    <property type="entry name" value="Zn2-C6_fun-type_DNA-bd_sf"/>
</dbReference>
<dbReference type="Gene3D" id="4.10.240.10">
    <property type="entry name" value="Zn(2)-C6 fungal-type DNA-binding domain"/>
    <property type="match status" value="1"/>
</dbReference>
<keyword evidence="4" id="KW-1185">Reference proteome</keyword>
<accession>A0A9P9DI11</accession>
<evidence type="ECO:0000313" key="4">
    <source>
        <dbReference type="Proteomes" id="UP000700596"/>
    </source>
</evidence>
<protein>
    <recommendedName>
        <fullName evidence="2">Zn(2)-C6 fungal-type domain-containing protein</fullName>
    </recommendedName>
</protein>
<proteinExistence type="predicted"/>
<name>A0A9P9DI11_9PLEO</name>
<evidence type="ECO:0000259" key="2">
    <source>
        <dbReference type="PROSITE" id="PS50048"/>
    </source>
</evidence>
<feature type="non-terminal residue" evidence="3">
    <location>
        <position position="1"/>
    </location>
</feature>
<evidence type="ECO:0000256" key="1">
    <source>
        <dbReference type="ARBA" id="ARBA00023242"/>
    </source>
</evidence>
<dbReference type="PROSITE" id="PS00463">
    <property type="entry name" value="ZN2_CY6_FUNGAL_1"/>
    <property type="match status" value="1"/>
</dbReference>
<evidence type="ECO:0000313" key="3">
    <source>
        <dbReference type="EMBL" id="KAH7119528.1"/>
    </source>
</evidence>
<keyword evidence="1" id="KW-0539">Nucleus</keyword>
<comment type="caution">
    <text evidence="3">The sequence shown here is derived from an EMBL/GenBank/DDBJ whole genome shotgun (WGS) entry which is preliminary data.</text>
</comment>
<dbReference type="Pfam" id="PF00172">
    <property type="entry name" value="Zn_clus"/>
    <property type="match status" value="1"/>
</dbReference>
<dbReference type="SUPFAM" id="SSF57701">
    <property type="entry name" value="Zn2/Cys6 DNA-binding domain"/>
    <property type="match status" value="1"/>
</dbReference>
<sequence>MNDCPNIGRLPALLPAPPHLQMSPVLLQLKQPRTLVACGECRARKTKCNGKRPKCDVCTSRDFVCQCSETENRQRRCCN</sequence>
<dbReference type="GO" id="GO:0000981">
    <property type="term" value="F:DNA-binding transcription factor activity, RNA polymerase II-specific"/>
    <property type="evidence" value="ECO:0007669"/>
    <property type="project" value="InterPro"/>
</dbReference>
<dbReference type="Proteomes" id="UP000700596">
    <property type="component" value="Unassembled WGS sequence"/>
</dbReference>
<dbReference type="AlphaFoldDB" id="A0A9P9DI11"/>
<reference evidence="3" key="1">
    <citation type="journal article" date="2021" name="Nat. Commun.">
        <title>Genetic determinants of endophytism in the Arabidopsis root mycobiome.</title>
        <authorList>
            <person name="Mesny F."/>
            <person name="Miyauchi S."/>
            <person name="Thiergart T."/>
            <person name="Pickel B."/>
            <person name="Atanasova L."/>
            <person name="Karlsson M."/>
            <person name="Huettel B."/>
            <person name="Barry K.W."/>
            <person name="Haridas S."/>
            <person name="Chen C."/>
            <person name="Bauer D."/>
            <person name="Andreopoulos W."/>
            <person name="Pangilinan J."/>
            <person name="LaButti K."/>
            <person name="Riley R."/>
            <person name="Lipzen A."/>
            <person name="Clum A."/>
            <person name="Drula E."/>
            <person name="Henrissat B."/>
            <person name="Kohler A."/>
            <person name="Grigoriev I.V."/>
            <person name="Martin F.M."/>
            <person name="Hacquard S."/>
        </authorList>
    </citation>
    <scope>NUCLEOTIDE SEQUENCE</scope>
    <source>
        <strain evidence="3">MPI-CAGE-CH-0243</strain>
    </source>
</reference>
<gene>
    <name evidence="3" type="ORF">B0J11DRAFT_533991</name>
</gene>
<dbReference type="InterPro" id="IPR001138">
    <property type="entry name" value="Zn2Cys6_DnaBD"/>
</dbReference>
<dbReference type="GO" id="GO:0008270">
    <property type="term" value="F:zinc ion binding"/>
    <property type="evidence" value="ECO:0007669"/>
    <property type="project" value="InterPro"/>
</dbReference>